<dbReference type="GO" id="GO:0006890">
    <property type="term" value="P:retrograde vesicle-mediated transport, Golgi to endoplasmic reticulum"/>
    <property type="evidence" value="ECO:0007669"/>
    <property type="project" value="TreeGrafter"/>
</dbReference>
<keyword evidence="11" id="KW-0472">Membrane</keyword>
<reference evidence="19" key="1">
    <citation type="submission" date="2022-07" db="EMBL/GenBank/DDBJ databases">
        <title>Phylogenomic reconstructions and comparative analyses of Kickxellomycotina fungi.</title>
        <authorList>
            <person name="Reynolds N.K."/>
            <person name="Stajich J.E."/>
            <person name="Barry K."/>
            <person name="Grigoriev I.V."/>
            <person name="Crous P."/>
            <person name="Smith M.E."/>
        </authorList>
    </citation>
    <scope>NUCLEOTIDE SEQUENCE</scope>
    <source>
        <strain evidence="19">RSA 861</strain>
    </source>
</reference>
<dbReference type="GO" id="GO:0005198">
    <property type="term" value="F:structural molecule activity"/>
    <property type="evidence" value="ECO:0007669"/>
    <property type="project" value="InterPro"/>
</dbReference>
<evidence type="ECO:0000256" key="13">
    <source>
        <dbReference type="ARBA" id="ARBA00025536"/>
    </source>
</evidence>
<feature type="repeat" description="WD" evidence="15">
    <location>
        <begin position="272"/>
        <end position="315"/>
    </location>
</feature>
<dbReference type="Pfam" id="PF00400">
    <property type="entry name" value="WD40"/>
    <property type="match status" value="6"/>
</dbReference>
<dbReference type="Pfam" id="PF23953">
    <property type="entry name" value="TPR_COPA_B"/>
    <property type="match status" value="1"/>
</dbReference>
<dbReference type="CDD" id="cd22947">
    <property type="entry name" value="Coatomer_WDAD_beta-like"/>
    <property type="match status" value="1"/>
</dbReference>
<keyword evidence="12" id="KW-0968">Cytoplasmic vesicle</keyword>
<keyword evidence="9" id="KW-0653">Protein transport</keyword>
<evidence type="ECO:0000256" key="15">
    <source>
        <dbReference type="PROSITE-ProRule" id="PRU00221"/>
    </source>
</evidence>
<organism evidence="19 20">
    <name type="scientific">Tieghemiomyces parasiticus</name>
    <dbReference type="NCBI Taxonomy" id="78921"/>
    <lineage>
        <taxon>Eukaryota</taxon>
        <taxon>Fungi</taxon>
        <taxon>Fungi incertae sedis</taxon>
        <taxon>Zoopagomycota</taxon>
        <taxon>Kickxellomycotina</taxon>
        <taxon>Dimargaritomycetes</taxon>
        <taxon>Dimargaritales</taxon>
        <taxon>Dimargaritaceae</taxon>
        <taxon>Tieghemiomyces</taxon>
    </lineage>
</organism>
<feature type="repeat" description="WD" evidence="15">
    <location>
        <begin position="316"/>
        <end position="357"/>
    </location>
</feature>
<evidence type="ECO:0000256" key="8">
    <source>
        <dbReference type="ARBA" id="ARBA00022892"/>
    </source>
</evidence>
<gene>
    <name evidence="19" type="primary">SEC27_1</name>
    <name evidence="19" type="ORF">IWQ60_002434</name>
</gene>
<name>A0A9W8AJI0_9FUNG</name>
<evidence type="ECO:0000256" key="4">
    <source>
        <dbReference type="ARBA" id="ARBA00022448"/>
    </source>
</evidence>
<dbReference type="PROSITE" id="PS50294">
    <property type="entry name" value="WD_REPEATS_REGION"/>
    <property type="match status" value="4"/>
</dbReference>
<dbReference type="InterPro" id="IPR019775">
    <property type="entry name" value="WD40_repeat_CS"/>
</dbReference>
<dbReference type="GO" id="GO:0006886">
    <property type="term" value="P:intracellular protein transport"/>
    <property type="evidence" value="ECO:0007669"/>
    <property type="project" value="InterPro"/>
</dbReference>
<comment type="function">
    <text evidence="13">The coatomer is a cytosolic protein complex that binds to dilysine motifs and reversibly associates with Golgi non-clathrin-coated vesicles, which further mediate biosynthetic protein transport from the ER, via the Golgi up to the trans Golgi network. Coatomer complex is required for budding from Golgi membranes, and is essential for the retrograde Golgi-to-ER transport of dilysine-tagged proteins.</text>
</comment>
<dbReference type="SUPFAM" id="SSF50978">
    <property type="entry name" value="WD40 repeat-like"/>
    <property type="match status" value="2"/>
</dbReference>
<evidence type="ECO:0000256" key="9">
    <source>
        <dbReference type="ARBA" id="ARBA00022927"/>
    </source>
</evidence>
<dbReference type="InterPro" id="IPR020472">
    <property type="entry name" value="WD40_PAC1"/>
</dbReference>
<evidence type="ECO:0000256" key="1">
    <source>
        <dbReference type="ARBA" id="ARBA00004255"/>
    </source>
</evidence>
<feature type="region of interest" description="Disordered" evidence="16">
    <location>
        <begin position="948"/>
        <end position="978"/>
    </location>
</feature>
<feature type="repeat" description="WD" evidence="15">
    <location>
        <begin position="229"/>
        <end position="271"/>
    </location>
</feature>
<evidence type="ECO:0000256" key="5">
    <source>
        <dbReference type="ARBA" id="ARBA00022490"/>
    </source>
</evidence>
<evidence type="ECO:0000256" key="12">
    <source>
        <dbReference type="ARBA" id="ARBA00023329"/>
    </source>
</evidence>
<sequence length="1048" mass="116378">MSAIGLAIPGLVRRQHSAPNLGRERFPGLRRQQQEGLIRSRAIRSAPRHHSTNSDSPPLLSHSLLAQSSKLFQNLIPFPPVITPPLCAVTMGMRLDIKRKLLSRTSDRVKSVDMHPTEPWLLASLYNGNVYIWNYETQALVKTFEVTHLPVRAARFVARKSWIVTGSDDMTIRIFNYNTHEKVTEFDAHQDYIRSLAVHPTLPYVLSSSDDMTIRLWDWDKGWKCVKVFEGHTHYVMSLAINPKDPNTFASACLDKTVKVWNLGSPVANYTLEGHSKGVNCVAYYYGNDKPYLASGADDCQVKVWDYQNKSCVQTLEGHAQNISAVAFHPDLPIILSTSEDGSVKIWNANTYHLENTLNYGLDRAWAVAYQAGTNNLAFGYEEGAVVIKLGREEPAVSMDAGGKLIWAKYTDILTANLKAGGLDAVADGERIPLPVKELGTCEVFPHTLQHSPNGRFIAVCGDGEYIIYTALAWRNKSFGPGSEVVWALDSSEYAVRESASKIKLFKSFKEKTQLSGPLSRLSFAVEGIFGGTLLGVRSGSFLDFYDWDQGQLVRRIEVAPKAVYWSDGGELLAIVTEEGFFILRFDRQVYQETLAEHGGILPAELQEEGLEAAFEVIHEFPEKVESGCWIGDCFIYTNAVRRLNYVVGTQTFTIAHFDRPLYLLGYVAKDNRAYLADKDLQVVSYQLPLAVVEYQTAIVRGDFEAAETLLPAIAGPQRNRIARFLESEDLKELALEVTTDPEHQFDLALQLGQLRIAQEIAERTDTEAKWKLLGEAALTAFKLPLAETCLRKAKDLPGLLLYYTAAGSSRGLAELAELAERQGRTNIAFTCYHNLGQLDRCLAILIRQRRTAEAALFARTYLPARVADTLELWKAELRNNGKPKAAEALANPADYPNLFPEYQDALRAEGLRDERLRQQPPSPAATWPQHQDDAGFDWLALARDHAARGNGNGGSRDGHLPSLLDRPDSHPMDSFMSDNLSHASLEVNTTGTGSVRGQTDLDDTLSVHLNEEAPEDDEATPVNEATGDEEAVATELLVDGEVAEDVV</sequence>
<evidence type="ECO:0000256" key="3">
    <source>
        <dbReference type="ARBA" id="ARBA00010844"/>
    </source>
</evidence>
<evidence type="ECO:0000256" key="10">
    <source>
        <dbReference type="ARBA" id="ARBA00023034"/>
    </source>
</evidence>
<dbReference type="PROSITE" id="PS50082">
    <property type="entry name" value="WD_REPEATS_2"/>
    <property type="match status" value="5"/>
</dbReference>
<proteinExistence type="inferred from homology"/>
<keyword evidence="5" id="KW-0963">Cytoplasm</keyword>
<dbReference type="FunFam" id="2.130.10.10:FF:000016">
    <property type="entry name" value="Coatomer alpha subunit, putative"/>
    <property type="match status" value="1"/>
</dbReference>
<comment type="similarity">
    <text evidence="3">Belongs to the WD repeat COPB2 family.</text>
</comment>
<dbReference type="FunFam" id="1.25.40.470:FF:000001">
    <property type="entry name" value="Coatomer subunit beta"/>
    <property type="match status" value="1"/>
</dbReference>
<comment type="subcellular location">
    <subcellularLocation>
        <location evidence="2">Cytoplasmic vesicle</location>
        <location evidence="2">COPI-coated vesicle membrane</location>
        <topology evidence="2">Peripheral membrane protein</topology>
        <orientation evidence="2">Cytoplasmic side</orientation>
    </subcellularLocation>
    <subcellularLocation>
        <location evidence="1">Golgi apparatus membrane</location>
        <topology evidence="1">Peripheral membrane protein</topology>
        <orientation evidence="1">Cytoplasmic side</orientation>
    </subcellularLocation>
</comment>
<keyword evidence="4" id="KW-0813">Transport</keyword>
<dbReference type="CDD" id="cd00200">
    <property type="entry name" value="WD40"/>
    <property type="match status" value="1"/>
</dbReference>
<dbReference type="SMART" id="SM00320">
    <property type="entry name" value="WD40"/>
    <property type="match status" value="7"/>
</dbReference>
<dbReference type="AlphaFoldDB" id="A0A9W8AJI0"/>
<dbReference type="PRINTS" id="PR00320">
    <property type="entry name" value="GPROTEINBRPT"/>
</dbReference>
<dbReference type="Proteomes" id="UP001150569">
    <property type="component" value="Unassembled WGS sequence"/>
</dbReference>
<dbReference type="PROSITE" id="PS00678">
    <property type="entry name" value="WD_REPEATS_1"/>
    <property type="match status" value="1"/>
</dbReference>
<evidence type="ECO:0000256" key="14">
    <source>
        <dbReference type="ARBA" id="ARBA00032920"/>
    </source>
</evidence>
<dbReference type="InterPro" id="IPR056176">
    <property type="entry name" value="TPR_COPA_B"/>
</dbReference>
<keyword evidence="8" id="KW-0931">ER-Golgi transport</keyword>
<dbReference type="GO" id="GO:0000139">
    <property type="term" value="C:Golgi membrane"/>
    <property type="evidence" value="ECO:0007669"/>
    <property type="project" value="UniProtKB-SubCell"/>
</dbReference>
<feature type="domain" description="COPA/B second beta-propeller" evidence="17">
    <location>
        <begin position="412"/>
        <end position="678"/>
    </location>
</feature>
<feature type="repeat" description="WD" evidence="15">
    <location>
        <begin position="186"/>
        <end position="218"/>
    </location>
</feature>
<dbReference type="GO" id="GO:0006891">
    <property type="term" value="P:intra-Golgi vesicle-mediated transport"/>
    <property type="evidence" value="ECO:0007669"/>
    <property type="project" value="TreeGrafter"/>
</dbReference>
<evidence type="ECO:0000313" key="20">
    <source>
        <dbReference type="Proteomes" id="UP001150569"/>
    </source>
</evidence>
<feature type="region of interest" description="Disordered" evidence="16">
    <location>
        <begin position="40"/>
        <end position="59"/>
    </location>
</feature>
<dbReference type="EMBL" id="JANBPT010000092">
    <property type="protein sequence ID" value="KAJ1928019.1"/>
    <property type="molecule type" value="Genomic_DNA"/>
</dbReference>
<evidence type="ECO:0000256" key="7">
    <source>
        <dbReference type="ARBA" id="ARBA00022737"/>
    </source>
</evidence>
<protein>
    <recommendedName>
        <fullName evidence="14">Beta'-coat protein</fullName>
    </recommendedName>
</protein>
<dbReference type="GO" id="GO:0030126">
    <property type="term" value="C:COPI vesicle coat"/>
    <property type="evidence" value="ECO:0007669"/>
    <property type="project" value="TreeGrafter"/>
</dbReference>
<keyword evidence="6 15" id="KW-0853">WD repeat</keyword>
<dbReference type="PANTHER" id="PTHR19876">
    <property type="entry name" value="COATOMER"/>
    <property type="match status" value="1"/>
</dbReference>
<dbReference type="Gene3D" id="1.25.40.470">
    <property type="match status" value="1"/>
</dbReference>
<dbReference type="InterPro" id="IPR001680">
    <property type="entry name" value="WD40_rpt"/>
</dbReference>
<evidence type="ECO:0000256" key="11">
    <source>
        <dbReference type="ARBA" id="ARBA00023136"/>
    </source>
</evidence>
<evidence type="ECO:0000256" key="16">
    <source>
        <dbReference type="SAM" id="MobiDB-lite"/>
    </source>
</evidence>
<dbReference type="Pfam" id="PF04053">
    <property type="entry name" value="B-prop_COPA_B_2nd"/>
    <property type="match status" value="1"/>
</dbReference>
<feature type="repeat" description="WD" evidence="15">
    <location>
        <begin position="102"/>
        <end position="143"/>
    </location>
</feature>
<dbReference type="InterPro" id="IPR050844">
    <property type="entry name" value="Coatomer_complex_subunit"/>
</dbReference>
<evidence type="ECO:0000256" key="2">
    <source>
        <dbReference type="ARBA" id="ARBA00004347"/>
    </source>
</evidence>
<dbReference type="OrthoDB" id="10261470at2759"/>
<evidence type="ECO:0000256" key="6">
    <source>
        <dbReference type="ARBA" id="ARBA00022574"/>
    </source>
</evidence>
<evidence type="ECO:0000313" key="19">
    <source>
        <dbReference type="EMBL" id="KAJ1928019.1"/>
    </source>
</evidence>
<feature type="domain" description="COPA/B TPR" evidence="18">
    <location>
        <begin position="695"/>
        <end position="875"/>
    </location>
</feature>
<dbReference type="PANTHER" id="PTHR19876:SF2">
    <property type="entry name" value="COATOMER SUBUNIT BETA"/>
    <property type="match status" value="1"/>
</dbReference>
<keyword evidence="10" id="KW-0333">Golgi apparatus</keyword>
<dbReference type="InterPro" id="IPR036322">
    <property type="entry name" value="WD40_repeat_dom_sf"/>
</dbReference>
<keyword evidence="7" id="KW-0677">Repeat</keyword>
<dbReference type="InterPro" id="IPR006692">
    <property type="entry name" value="Beta-prop_COPA/B_2nd"/>
</dbReference>
<evidence type="ECO:0000259" key="18">
    <source>
        <dbReference type="Pfam" id="PF23953"/>
    </source>
</evidence>
<dbReference type="InterPro" id="IPR015943">
    <property type="entry name" value="WD40/YVTN_repeat-like_dom_sf"/>
</dbReference>
<dbReference type="GO" id="GO:0006888">
    <property type="term" value="P:endoplasmic reticulum to Golgi vesicle-mediated transport"/>
    <property type="evidence" value="ECO:0007669"/>
    <property type="project" value="TreeGrafter"/>
</dbReference>
<comment type="caution">
    <text evidence="19">The sequence shown here is derived from an EMBL/GenBank/DDBJ whole genome shotgun (WGS) entry which is preliminary data.</text>
</comment>
<accession>A0A9W8AJI0</accession>
<evidence type="ECO:0000259" key="17">
    <source>
        <dbReference type="Pfam" id="PF04053"/>
    </source>
</evidence>
<feature type="region of interest" description="Disordered" evidence="16">
    <location>
        <begin position="1012"/>
        <end position="1031"/>
    </location>
</feature>
<keyword evidence="20" id="KW-1185">Reference proteome</keyword>
<dbReference type="Gene3D" id="2.130.10.10">
    <property type="entry name" value="YVTN repeat-like/Quinoprotein amine dehydrogenase"/>
    <property type="match status" value="1"/>
</dbReference>